<keyword evidence="2" id="KW-1185">Reference proteome</keyword>
<proteinExistence type="predicted"/>
<comment type="caution">
    <text evidence="1">The sequence shown here is derived from an EMBL/GenBank/DDBJ whole genome shotgun (WGS) entry which is preliminary data.</text>
</comment>
<accession>A0ACA9NPI5</accession>
<evidence type="ECO:0000313" key="2">
    <source>
        <dbReference type="Proteomes" id="UP000789860"/>
    </source>
</evidence>
<reference evidence="1" key="1">
    <citation type="submission" date="2021-06" db="EMBL/GenBank/DDBJ databases">
        <authorList>
            <person name="Kallberg Y."/>
            <person name="Tangrot J."/>
            <person name="Rosling A."/>
        </authorList>
    </citation>
    <scope>NUCLEOTIDE SEQUENCE</scope>
    <source>
        <strain evidence="1">AU212A</strain>
    </source>
</reference>
<dbReference type="EMBL" id="CAJVPM010027851">
    <property type="protein sequence ID" value="CAG8667657.1"/>
    <property type="molecule type" value="Genomic_DNA"/>
</dbReference>
<gene>
    <name evidence="1" type="ORF">SCALOS_LOCUS9259</name>
</gene>
<sequence length="88" mass="9993">ELRIIIDKAVISGQSKYAKGISHYLRISKIPSQFDSAFEGVYSLFDMGAIKTDKEQPFVNETSIQELTWKDPLASQIFRDNTPIIDDL</sequence>
<feature type="non-terminal residue" evidence="1">
    <location>
        <position position="1"/>
    </location>
</feature>
<dbReference type="Proteomes" id="UP000789860">
    <property type="component" value="Unassembled WGS sequence"/>
</dbReference>
<evidence type="ECO:0000313" key="1">
    <source>
        <dbReference type="EMBL" id="CAG8667657.1"/>
    </source>
</evidence>
<name>A0ACA9NPI5_9GLOM</name>
<protein>
    <submittedName>
        <fullName evidence="1">8335_t:CDS:1</fullName>
    </submittedName>
</protein>
<organism evidence="1 2">
    <name type="scientific">Scutellospora calospora</name>
    <dbReference type="NCBI Taxonomy" id="85575"/>
    <lineage>
        <taxon>Eukaryota</taxon>
        <taxon>Fungi</taxon>
        <taxon>Fungi incertae sedis</taxon>
        <taxon>Mucoromycota</taxon>
        <taxon>Glomeromycotina</taxon>
        <taxon>Glomeromycetes</taxon>
        <taxon>Diversisporales</taxon>
        <taxon>Gigasporaceae</taxon>
        <taxon>Scutellospora</taxon>
    </lineage>
</organism>
<feature type="non-terminal residue" evidence="1">
    <location>
        <position position="88"/>
    </location>
</feature>